<dbReference type="InterPro" id="IPR010652">
    <property type="entry name" value="DUF1232"/>
</dbReference>
<accession>A0A327M875</accession>
<protein>
    <recommendedName>
        <fullName evidence="6">DUF1232 domain-containing protein</fullName>
    </recommendedName>
</protein>
<dbReference type="Proteomes" id="UP000249065">
    <property type="component" value="Unassembled WGS sequence"/>
</dbReference>
<feature type="transmembrane region" description="Helical" evidence="5">
    <location>
        <begin position="63"/>
        <end position="85"/>
    </location>
</feature>
<keyword evidence="3 5" id="KW-1133">Transmembrane helix</keyword>
<dbReference type="Pfam" id="PF06803">
    <property type="entry name" value="DUF1232"/>
    <property type="match status" value="1"/>
</dbReference>
<evidence type="ECO:0000259" key="6">
    <source>
        <dbReference type="Pfam" id="PF06803"/>
    </source>
</evidence>
<feature type="domain" description="DUF1232" evidence="6">
    <location>
        <begin position="32"/>
        <end position="68"/>
    </location>
</feature>
<comment type="caution">
    <text evidence="7">The sequence shown here is derived from an EMBL/GenBank/DDBJ whole genome shotgun (WGS) entry which is preliminary data.</text>
</comment>
<evidence type="ECO:0000313" key="8">
    <source>
        <dbReference type="Proteomes" id="UP000249065"/>
    </source>
</evidence>
<dbReference type="GO" id="GO:0012505">
    <property type="term" value="C:endomembrane system"/>
    <property type="evidence" value="ECO:0007669"/>
    <property type="project" value="UniProtKB-SubCell"/>
</dbReference>
<dbReference type="AlphaFoldDB" id="A0A327M875"/>
<evidence type="ECO:0000256" key="1">
    <source>
        <dbReference type="ARBA" id="ARBA00004127"/>
    </source>
</evidence>
<evidence type="ECO:0000256" key="5">
    <source>
        <dbReference type="SAM" id="Phobius"/>
    </source>
</evidence>
<evidence type="ECO:0000313" key="7">
    <source>
        <dbReference type="EMBL" id="RAI58522.1"/>
    </source>
</evidence>
<sequence>MLGRLRRWARGIRRDAHALWLAARDPRTPWPARLLAFLLAAYALSPIDLIPDAIPVLGLLDEAVLLPLGLLLAARLIPAPLLAEFRARAAAAAARPVSRAGAALIVGLWLLAALLLLRWLRPWLTGVGRFAPCA</sequence>
<organism evidence="7 8">
    <name type="scientific">Roseicella frigidaeris</name>
    <dbReference type="NCBI Taxonomy" id="2230885"/>
    <lineage>
        <taxon>Bacteria</taxon>
        <taxon>Pseudomonadati</taxon>
        <taxon>Pseudomonadota</taxon>
        <taxon>Alphaproteobacteria</taxon>
        <taxon>Acetobacterales</taxon>
        <taxon>Roseomonadaceae</taxon>
        <taxon>Roseicella</taxon>
    </lineage>
</organism>
<name>A0A327M875_9PROT</name>
<evidence type="ECO:0000256" key="4">
    <source>
        <dbReference type="ARBA" id="ARBA00023136"/>
    </source>
</evidence>
<evidence type="ECO:0000256" key="3">
    <source>
        <dbReference type="ARBA" id="ARBA00022989"/>
    </source>
</evidence>
<comment type="subcellular location">
    <subcellularLocation>
        <location evidence="1">Endomembrane system</location>
        <topology evidence="1">Multi-pass membrane protein</topology>
    </subcellularLocation>
</comment>
<keyword evidence="4 5" id="KW-0472">Membrane</keyword>
<reference evidence="8" key="1">
    <citation type="submission" date="2018-06" db="EMBL/GenBank/DDBJ databases">
        <authorList>
            <person name="Khan S.A."/>
        </authorList>
    </citation>
    <scope>NUCLEOTIDE SEQUENCE [LARGE SCALE GENOMIC DNA]</scope>
    <source>
        <strain evidence="8">DB-1506</strain>
    </source>
</reference>
<feature type="transmembrane region" description="Helical" evidence="5">
    <location>
        <begin position="97"/>
        <end position="120"/>
    </location>
</feature>
<feature type="transmembrane region" description="Helical" evidence="5">
    <location>
        <begin position="34"/>
        <end position="51"/>
    </location>
</feature>
<keyword evidence="8" id="KW-1185">Reference proteome</keyword>
<gene>
    <name evidence="7" type="ORF">DOO78_12550</name>
</gene>
<dbReference type="EMBL" id="QLIX01000008">
    <property type="protein sequence ID" value="RAI58522.1"/>
    <property type="molecule type" value="Genomic_DNA"/>
</dbReference>
<evidence type="ECO:0000256" key="2">
    <source>
        <dbReference type="ARBA" id="ARBA00022692"/>
    </source>
</evidence>
<keyword evidence="2 5" id="KW-0812">Transmembrane</keyword>
<proteinExistence type="predicted"/>
<dbReference type="RefSeq" id="WP_111470138.1">
    <property type="nucleotide sequence ID" value="NZ_QLIX01000008.1"/>
</dbReference>